<dbReference type="GO" id="GO:0004181">
    <property type="term" value="F:metallocarboxypeptidase activity"/>
    <property type="evidence" value="ECO:0007669"/>
    <property type="project" value="InterPro"/>
</dbReference>
<dbReference type="PANTHER" id="PTHR11705:SF143">
    <property type="entry name" value="SLL0236 PROTEIN"/>
    <property type="match status" value="1"/>
</dbReference>
<keyword evidence="11" id="KW-1185">Reference proteome</keyword>
<evidence type="ECO:0000313" key="11">
    <source>
        <dbReference type="Proteomes" id="UP000301475"/>
    </source>
</evidence>
<dbReference type="PROSITE" id="PS52035">
    <property type="entry name" value="PEPTIDASE_M14"/>
    <property type="match status" value="1"/>
</dbReference>
<dbReference type="GO" id="GO:0005615">
    <property type="term" value="C:extracellular space"/>
    <property type="evidence" value="ECO:0007669"/>
    <property type="project" value="TreeGrafter"/>
</dbReference>
<dbReference type="Proteomes" id="UP000301475">
    <property type="component" value="Chromosome"/>
</dbReference>
<comment type="cofactor">
    <cofactor evidence="1">
        <name>Zn(2+)</name>
        <dbReference type="ChEBI" id="CHEBI:29105"/>
    </cofactor>
</comment>
<comment type="similarity">
    <text evidence="2 8">Belongs to the peptidase M14 family.</text>
</comment>
<evidence type="ECO:0000256" key="6">
    <source>
        <dbReference type="ARBA" id="ARBA00022833"/>
    </source>
</evidence>
<dbReference type="PRINTS" id="PR00765">
    <property type="entry name" value="CRBOXYPTASEA"/>
</dbReference>
<dbReference type="PROSITE" id="PS00132">
    <property type="entry name" value="CARBOXYPEPT_ZN_1"/>
    <property type="match status" value="1"/>
</dbReference>
<accession>A0A4P8XX18</accession>
<evidence type="ECO:0000256" key="2">
    <source>
        <dbReference type="ARBA" id="ARBA00005988"/>
    </source>
</evidence>
<dbReference type="RefSeq" id="WP_138156740.1">
    <property type="nucleotide sequence ID" value="NZ_CP039381.1"/>
</dbReference>
<evidence type="ECO:0000256" key="7">
    <source>
        <dbReference type="ARBA" id="ARBA00023049"/>
    </source>
</evidence>
<keyword evidence="5" id="KW-0378">Hydrolase</keyword>
<evidence type="ECO:0000256" key="1">
    <source>
        <dbReference type="ARBA" id="ARBA00001947"/>
    </source>
</evidence>
<feature type="active site" description="Proton donor/acceptor" evidence="8">
    <location>
        <position position="265"/>
    </location>
</feature>
<gene>
    <name evidence="10" type="ORF">E5Z56_04610</name>
</gene>
<evidence type="ECO:0000256" key="4">
    <source>
        <dbReference type="ARBA" id="ARBA00022723"/>
    </source>
</evidence>
<dbReference type="AlphaFoldDB" id="A0A4P8XX18"/>
<proteinExistence type="inferred from homology"/>
<dbReference type="GO" id="GO:0008270">
    <property type="term" value="F:zinc ion binding"/>
    <property type="evidence" value="ECO:0007669"/>
    <property type="project" value="InterPro"/>
</dbReference>
<evidence type="ECO:0000256" key="8">
    <source>
        <dbReference type="PROSITE-ProRule" id="PRU01379"/>
    </source>
</evidence>
<sequence>MFNFYPHTKNREEFENRLIKEFPFIKKETIGKSLVNRNIEAITIGNKNKKIIMVGGVHGSEYLTINLLYKFLWQLGCSYRDGSEVAGIKMKRYLHRRGVTIIPCVNPDGTDINLLGSSSANKYSSLINYICPHSCIWQSNARGVDINHNFPANWEEIHKREIALGISAPHNTRYGGKTPSSEPETISLMNYCIKQNFSRCYAFHSQGREIYYTFGDETPKDSKTMARLLARTCNYKLSTPPSIADGGGFKDWFIHRFNKPGFTFEIGKGENPLPLSDLEEEYKILQKALCLAVII</sequence>
<keyword evidence="4" id="KW-0479">Metal-binding</keyword>
<dbReference type="EMBL" id="CP039381">
    <property type="protein sequence ID" value="QCT06689.1"/>
    <property type="molecule type" value="Genomic_DNA"/>
</dbReference>
<name>A0A4P8XX18_9FIRM</name>
<dbReference type="KEGG" id="ruj:E5Z56_04610"/>
<dbReference type="PANTHER" id="PTHR11705">
    <property type="entry name" value="PROTEASE FAMILY M14 CARBOXYPEPTIDASE A,B"/>
    <property type="match status" value="1"/>
</dbReference>
<evidence type="ECO:0000259" key="9">
    <source>
        <dbReference type="PROSITE" id="PS52035"/>
    </source>
</evidence>
<dbReference type="SMART" id="SM00631">
    <property type="entry name" value="Zn_pept"/>
    <property type="match status" value="1"/>
</dbReference>
<evidence type="ECO:0000256" key="5">
    <source>
        <dbReference type="ARBA" id="ARBA00022801"/>
    </source>
</evidence>
<keyword evidence="7" id="KW-0482">Metalloprotease</keyword>
<organism evidence="10 11">
    <name type="scientific">Ruminococcus bovis</name>
    <dbReference type="NCBI Taxonomy" id="2564099"/>
    <lineage>
        <taxon>Bacteria</taxon>
        <taxon>Bacillati</taxon>
        <taxon>Bacillota</taxon>
        <taxon>Clostridia</taxon>
        <taxon>Eubacteriales</taxon>
        <taxon>Oscillospiraceae</taxon>
        <taxon>Ruminococcus</taxon>
    </lineage>
</organism>
<dbReference type="InterPro" id="IPR057246">
    <property type="entry name" value="CARBOXYPEPT_ZN_1"/>
</dbReference>
<reference evidence="10 11" key="1">
    <citation type="submission" date="2019-04" db="EMBL/GenBank/DDBJ databases">
        <authorList>
            <person name="Embree M."/>
            <person name="Gaffney J.R."/>
        </authorList>
    </citation>
    <scope>NUCLEOTIDE SEQUENCE [LARGE SCALE GENOMIC DNA]</scope>
    <source>
        <strain evidence="10 11">JE7A12</strain>
    </source>
</reference>
<dbReference type="GO" id="GO:0006508">
    <property type="term" value="P:proteolysis"/>
    <property type="evidence" value="ECO:0007669"/>
    <property type="project" value="UniProtKB-KW"/>
</dbReference>
<dbReference type="Gene3D" id="3.40.630.10">
    <property type="entry name" value="Zn peptidases"/>
    <property type="match status" value="1"/>
</dbReference>
<keyword evidence="3" id="KW-0645">Protease</keyword>
<dbReference type="InterPro" id="IPR000834">
    <property type="entry name" value="Peptidase_M14"/>
</dbReference>
<dbReference type="SUPFAM" id="SSF53187">
    <property type="entry name" value="Zn-dependent exopeptidases"/>
    <property type="match status" value="1"/>
</dbReference>
<dbReference type="OrthoDB" id="9811296at2"/>
<dbReference type="Pfam" id="PF00246">
    <property type="entry name" value="Peptidase_M14"/>
    <property type="match status" value="1"/>
</dbReference>
<evidence type="ECO:0000313" key="10">
    <source>
        <dbReference type="EMBL" id="QCT06689.1"/>
    </source>
</evidence>
<keyword evidence="6" id="KW-0862">Zinc</keyword>
<evidence type="ECO:0000256" key="3">
    <source>
        <dbReference type="ARBA" id="ARBA00022670"/>
    </source>
</evidence>
<protein>
    <submittedName>
        <fullName evidence="10">Gamma-D-glutamyl-meso-diaminopimelate peptidase</fullName>
    </submittedName>
</protein>
<feature type="domain" description="Peptidase M14" evidence="9">
    <location>
        <begin position="5"/>
        <end position="293"/>
    </location>
</feature>